<sequence length="188" mass="20859">MKHIKAFIFAAVVLLLFVTANPVVLAGSAVTSPNIEQQVLLVIGDLSQENYGTELTDLVYKQLQGQIPGLVLAESVDTANLEQADLQTLAVQKNVKQILFVEILPTKSDFKDIICYKQLRSQATLKIRLYDRDNQKYLMREIVTGTDQNTTWIPYTGVGKKVTVQKAVQNASVIVGDKVNQLRSAPKE</sequence>
<feature type="signal peptide" evidence="1">
    <location>
        <begin position="1"/>
        <end position="25"/>
    </location>
</feature>
<dbReference type="STRING" id="84035.SAMN05660742_11731"/>
<accession>A0A1H7BN32</accession>
<dbReference type="Proteomes" id="UP000199662">
    <property type="component" value="Unassembled WGS sequence"/>
</dbReference>
<protein>
    <submittedName>
        <fullName evidence="2">Uncharacterized protein</fullName>
    </submittedName>
</protein>
<keyword evidence="1" id="KW-0732">Signal</keyword>
<proteinExistence type="predicted"/>
<evidence type="ECO:0000313" key="2">
    <source>
        <dbReference type="EMBL" id="SEJ78999.1"/>
    </source>
</evidence>
<dbReference type="EMBL" id="FNZK01000017">
    <property type="protein sequence ID" value="SEJ78999.1"/>
    <property type="molecule type" value="Genomic_DNA"/>
</dbReference>
<keyword evidence="3" id="KW-1185">Reference proteome</keyword>
<feature type="chain" id="PRO_5011697298" evidence="1">
    <location>
        <begin position="26"/>
        <end position="188"/>
    </location>
</feature>
<evidence type="ECO:0000313" key="3">
    <source>
        <dbReference type="Proteomes" id="UP000199662"/>
    </source>
</evidence>
<reference evidence="2 3" key="1">
    <citation type="submission" date="2016-10" db="EMBL/GenBank/DDBJ databases">
        <authorList>
            <person name="de Groot N.N."/>
        </authorList>
    </citation>
    <scope>NUCLEOTIDE SEQUENCE [LARGE SCALE GENOMIC DNA]</scope>
    <source>
        <strain evidence="2 3">DSM 2179</strain>
    </source>
</reference>
<name>A0A1H7BN32_9FIRM</name>
<organism evidence="2 3">
    <name type="scientific">Propionispira arboris</name>
    <dbReference type="NCBI Taxonomy" id="84035"/>
    <lineage>
        <taxon>Bacteria</taxon>
        <taxon>Bacillati</taxon>
        <taxon>Bacillota</taxon>
        <taxon>Negativicutes</taxon>
        <taxon>Selenomonadales</taxon>
        <taxon>Selenomonadaceae</taxon>
        <taxon>Propionispira</taxon>
    </lineage>
</organism>
<dbReference type="RefSeq" id="WP_091833567.1">
    <property type="nucleotide sequence ID" value="NZ_FNZK01000017.1"/>
</dbReference>
<dbReference type="AlphaFoldDB" id="A0A1H7BN32"/>
<evidence type="ECO:0000256" key="1">
    <source>
        <dbReference type="SAM" id="SignalP"/>
    </source>
</evidence>
<gene>
    <name evidence="2" type="ORF">SAMN05660742_11731</name>
</gene>